<keyword evidence="1" id="KW-1133">Transmembrane helix</keyword>
<keyword evidence="1" id="KW-0812">Transmembrane</keyword>
<accession>A0ABR1J5A5</accession>
<keyword evidence="3" id="KW-1185">Reference proteome</keyword>
<keyword evidence="1" id="KW-0472">Membrane</keyword>
<dbReference type="EMBL" id="JBANRG010000033">
    <property type="protein sequence ID" value="KAK7450574.1"/>
    <property type="molecule type" value="Genomic_DNA"/>
</dbReference>
<sequence>MWYFEESNMQWDASRSGPIFSAPHQAESEGELPVTFFETGVFQLIAFNVRDAFIGQWQPFTTFDGITVIEAQTATTLNASPLPATVTTFLTLVTAQSLFSTITNNHENMQNSKLDTSKIAAGVAGGIVAFLLFTCVSVFLLCRKRRRSRDHYSRDTENNIEPFRLPPSFLIPARDSPVADPREARNCDDSQASIIGTSCPEFRTTSAVTCRNTQIPVPRQFTSEPGIFKKSSQVPRQLEGSVIGMEKVICTQAQAVRHGDSDSNYSLNDQESNKITELPPEYSFITN</sequence>
<dbReference type="Proteomes" id="UP001498398">
    <property type="component" value="Unassembled WGS sequence"/>
</dbReference>
<evidence type="ECO:0000313" key="2">
    <source>
        <dbReference type="EMBL" id="KAK7450574.1"/>
    </source>
</evidence>
<evidence type="ECO:0000313" key="3">
    <source>
        <dbReference type="Proteomes" id="UP001498398"/>
    </source>
</evidence>
<reference evidence="2 3" key="1">
    <citation type="submission" date="2024-01" db="EMBL/GenBank/DDBJ databases">
        <title>A draft genome for the cacao thread blight pathogen Marasmiellus scandens.</title>
        <authorList>
            <person name="Baruah I.K."/>
            <person name="Leung J."/>
            <person name="Bukari Y."/>
            <person name="Amoako-Attah I."/>
            <person name="Meinhardt L.W."/>
            <person name="Bailey B.A."/>
            <person name="Cohen S.P."/>
        </authorList>
    </citation>
    <scope>NUCLEOTIDE SEQUENCE [LARGE SCALE GENOMIC DNA]</scope>
    <source>
        <strain evidence="2 3">GH-19</strain>
    </source>
</reference>
<evidence type="ECO:0000256" key="1">
    <source>
        <dbReference type="SAM" id="Phobius"/>
    </source>
</evidence>
<protein>
    <submittedName>
        <fullName evidence="2">Uncharacterized protein</fullName>
    </submittedName>
</protein>
<name>A0ABR1J5A5_9AGAR</name>
<comment type="caution">
    <text evidence="2">The sequence shown here is derived from an EMBL/GenBank/DDBJ whole genome shotgun (WGS) entry which is preliminary data.</text>
</comment>
<feature type="transmembrane region" description="Helical" evidence="1">
    <location>
        <begin position="119"/>
        <end position="142"/>
    </location>
</feature>
<proteinExistence type="predicted"/>
<gene>
    <name evidence="2" type="ORF">VKT23_012883</name>
</gene>
<organism evidence="2 3">
    <name type="scientific">Marasmiellus scandens</name>
    <dbReference type="NCBI Taxonomy" id="2682957"/>
    <lineage>
        <taxon>Eukaryota</taxon>
        <taxon>Fungi</taxon>
        <taxon>Dikarya</taxon>
        <taxon>Basidiomycota</taxon>
        <taxon>Agaricomycotina</taxon>
        <taxon>Agaricomycetes</taxon>
        <taxon>Agaricomycetidae</taxon>
        <taxon>Agaricales</taxon>
        <taxon>Marasmiineae</taxon>
        <taxon>Omphalotaceae</taxon>
        <taxon>Marasmiellus</taxon>
    </lineage>
</organism>